<comment type="catalytic activity">
    <reaction evidence="1 9">
        <text>alpha-D-glucose = beta-D-glucose</text>
        <dbReference type="Rhea" id="RHEA:10264"/>
        <dbReference type="ChEBI" id="CHEBI:15903"/>
        <dbReference type="ChEBI" id="CHEBI:17925"/>
        <dbReference type="EC" id="5.1.3.3"/>
    </reaction>
</comment>
<dbReference type="InterPro" id="IPR011013">
    <property type="entry name" value="Gal_mutarotase_sf_dom"/>
</dbReference>
<feature type="region of interest" description="Disordered" evidence="12">
    <location>
        <begin position="1"/>
        <end position="49"/>
    </location>
</feature>
<evidence type="ECO:0000256" key="9">
    <source>
        <dbReference type="PIRNR" id="PIRNR005096"/>
    </source>
</evidence>
<dbReference type="STRING" id="7168.A0A182NCS4"/>
<dbReference type="PROSITE" id="PS00545">
    <property type="entry name" value="ALDOSE_1_EPIMERASE"/>
    <property type="match status" value="1"/>
</dbReference>
<dbReference type="InterPro" id="IPR047215">
    <property type="entry name" value="Galactose_mutarotase-like"/>
</dbReference>
<evidence type="ECO:0000313" key="14">
    <source>
        <dbReference type="Proteomes" id="UP000075884"/>
    </source>
</evidence>
<dbReference type="GO" id="GO:0006006">
    <property type="term" value="P:glucose metabolic process"/>
    <property type="evidence" value="ECO:0007669"/>
    <property type="project" value="TreeGrafter"/>
</dbReference>
<dbReference type="PIRSF" id="PIRSF005096">
    <property type="entry name" value="GALM"/>
    <property type="match status" value="1"/>
</dbReference>
<dbReference type="InterPro" id="IPR008183">
    <property type="entry name" value="Aldose_1/G6P_1-epimerase"/>
</dbReference>
<dbReference type="InterPro" id="IPR015443">
    <property type="entry name" value="Aldose_1-epimerase"/>
</dbReference>
<evidence type="ECO:0000256" key="7">
    <source>
        <dbReference type="ARBA" id="ARBA00023277"/>
    </source>
</evidence>
<evidence type="ECO:0000313" key="13">
    <source>
        <dbReference type="EnsemblMetazoa" id="ADIR005438-PA"/>
    </source>
</evidence>
<evidence type="ECO:0000256" key="8">
    <source>
        <dbReference type="ARBA" id="ARBA00045743"/>
    </source>
</evidence>
<dbReference type="EC" id="5.1.3.3" evidence="9"/>
<dbReference type="CDD" id="cd09019">
    <property type="entry name" value="galactose_mutarotase_like"/>
    <property type="match status" value="1"/>
</dbReference>
<dbReference type="EnsemblMetazoa" id="ADIR005438-RA">
    <property type="protein sequence ID" value="ADIR005438-PA"/>
    <property type="gene ID" value="ADIR005438"/>
</dbReference>
<evidence type="ECO:0000256" key="4">
    <source>
        <dbReference type="ARBA" id="ARBA00005028"/>
    </source>
</evidence>
<organism evidence="13 14">
    <name type="scientific">Anopheles dirus</name>
    <dbReference type="NCBI Taxonomy" id="7168"/>
    <lineage>
        <taxon>Eukaryota</taxon>
        <taxon>Metazoa</taxon>
        <taxon>Ecdysozoa</taxon>
        <taxon>Arthropoda</taxon>
        <taxon>Hexapoda</taxon>
        <taxon>Insecta</taxon>
        <taxon>Pterygota</taxon>
        <taxon>Neoptera</taxon>
        <taxon>Endopterygota</taxon>
        <taxon>Diptera</taxon>
        <taxon>Nematocera</taxon>
        <taxon>Culicoidea</taxon>
        <taxon>Culicidae</taxon>
        <taxon>Anophelinae</taxon>
        <taxon>Anopheles</taxon>
    </lineage>
</organism>
<name>A0A182NCS4_9DIPT</name>
<dbReference type="GO" id="GO:0033499">
    <property type="term" value="P:galactose catabolic process via UDP-galactose, Leloir pathway"/>
    <property type="evidence" value="ECO:0007669"/>
    <property type="project" value="TreeGrafter"/>
</dbReference>
<reference evidence="13" key="2">
    <citation type="submission" date="2020-05" db="UniProtKB">
        <authorList>
            <consortium name="EnsemblMetazoa"/>
        </authorList>
    </citation>
    <scope>IDENTIFICATION</scope>
    <source>
        <strain evidence="13">WRAIR2</strain>
    </source>
</reference>
<evidence type="ECO:0000256" key="10">
    <source>
        <dbReference type="PIRSR" id="PIRSR005096-2"/>
    </source>
</evidence>
<dbReference type="GO" id="GO:0004034">
    <property type="term" value="F:aldose 1-epimerase activity"/>
    <property type="evidence" value="ECO:0007669"/>
    <property type="project" value="UniProtKB-EC"/>
</dbReference>
<dbReference type="GO" id="GO:0030246">
    <property type="term" value="F:carbohydrate binding"/>
    <property type="evidence" value="ECO:0007669"/>
    <property type="project" value="InterPro"/>
</dbReference>
<evidence type="ECO:0000256" key="3">
    <source>
        <dbReference type="ARBA" id="ARBA00004947"/>
    </source>
</evidence>
<proteinExistence type="inferred from homology"/>
<dbReference type="PANTHER" id="PTHR10091">
    <property type="entry name" value="ALDOSE-1-EPIMERASE"/>
    <property type="match status" value="1"/>
</dbReference>
<dbReference type="Pfam" id="PF01263">
    <property type="entry name" value="Aldose_epim"/>
    <property type="match status" value="1"/>
</dbReference>
<comment type="similarity">
    <text evidence="5 9">Belongs to the aldose epimerase family.</text>
</comment>
<dbReference type="UniPathway" id="UPA00242"/>
<dbReference type="AlphaFoldDB" id="A0A182NCS4"/>
<dbReference type="InterPro" id="IPR014718">
    <property type="entry name" value="GH-type_carb-bd"/>
</dbReference>
<evidence type="ECO:0000256" key="6">
    <source>
        <dbReference type="ARBA" id="ARBA00023235"/>
    </source>
</evidence>
<evidence type="ECO:0000256" key="12">
    <source>
        <dbReference type="SAM" id="MobiDB-lite"/>
    </source>
</evidence>
<comment type="function">
    <text evidence="8">Mutarotase that catalyzes the interconversion of beta-D-galactose and alpha-D-galactose during galactose metabolism. Beta-D-galactose is metabolized in the liver into glucose 1-phosphate, the primary metabolic fuel, by the action of four enzymes that constitute the Leloir pathway: GALM, GALK1 (galactokinase), GALT (galactose-1-phosphate uridylyltransferase) and GALE (UDP-galactose-4'-epimerase). Involved in the maintenance of the equilibrium between the beta- and alpha-anomers of galactose, therefore ensuring a sufficient supply of the alpha-anomer for GALK1. Also active on D-glucose although shows a preference for galactose over glucose.</text>
</comment>
<reference evidence="14" key="1">
    <citation type="submission" date="2013-03" db="EMBL/GenBank/DDBJ databases">
        <title>The Genome Sequence of Anopheles dirus WRAIR2.</title>
        <authorList>
            <consortium name="The Broad Institute Genomics Platform"/>
            <person name="Neafsey D.E."/>
            <person name="Walton C."/>
            <person name="Walker B."/>
            <person name="Young S.K."/>
            <person name="Zeng Q."/>
            <person name="Gargeya S."/>
            <person name="Fitzgerald M."/>
            <person name="Haas B."/>
            <person name="Abouelleil A."/>
            <person name="Allen A.W."/>
            <person name="Alvarado L."/>
            <person name="Arachchi H.M."/>
            <person name="Berlin A.M."/>
            <person name="Chapman S.B."/>
            <person name="Gainer-Dewar J."/>
            <person name="Goldberg J."/>
            <person name="Griggs A."/>
            <person name="Gujja S."/>
            <person name="Hansen M."/>
            <person name="Howarth C."/>
            <person name="Imamovic A."/>
            <person name="Ireland A."/>
            <person name="Larimer J."/>
            <person name="McCowan C."/>
            <person name="Murphy C."/>
            <person name="Pearson M."/>
            <person name="Poon T.W."/>
            <person name="Priest M."/>
            <person name="Roberts A."/>
            <person name="Saif S."/>
            <person name="Shea T."/>
            <person name="Sisk P."/>
            <person name="Sykes S."/>
            <person name="Wortman J."/>
            <person name="Nusbaum C."/>
            <person name="Birren B."/>
        </authorList>
    </citation>
    <scope>NUCLEOTIDE SEQUENCE [LARGE SCALE GENOMIC DNA]</scope>
    <source>
        <strain evidence="14">WRAIR2</strain>
    </source>
</reference>
<keyword evidence="7 9" id="KW-0119">Carbohydrate metabolism</keyword>
<dbReference type="Proteomes" id="UP000075884">
    <property type="component" value="Unassembled WGS sequence"/>
</dbReference>
<dbReference type="UniPathway" id="UPA00214"/>
<comment type="catalytic activity">
    <reaction evidence="2">
        <text>alpha-D-galactose = beta-D-galactose</text>
        <dbReference type="Rhea" id="RHEA:28675"/>
        <dbReference type="ChEBI" id="CHEBI:27667"/>
        <dbReference type="ChEBI" id="CHEBI:28061"/>
        <dbReference type="EC" id="5.1.3.3"/>
    </reaction>
    <physiologicalReaction direction="right-to-left" evidence="2">
        <dbReference type="Rhea" id="RHEA:28677"/>
    </physiologicalReaction>
</comment>
<dbReference type="Gene3D" id="2.70.98.10">
    <property type="match status" value="1"/>
</dbReference>
<dbReference type="InterPro" id="IPR018052">
    <property type="entry name" value="Ald1_epimerase_CS"/>
</dbReference>
<comment type="pathway">
    <text evidence="4 9">Carbohydrate metabolism; hexose metabolism.</text>
</comment>
<feature type="binding site" evidence="11">
    <location>
        <begin position="235"/>
        <end position="237"/>
    </location>
    <ligand>
        <name>beta-D-galactose</name>
        <dbReference type="ChEBI" id="CHEBI:27667"/>
    </ligand>
</feature>
<protein>
    <recommendedName>
        <fullName evidence="9">Aldose 1-epimerase</fullName>
        <ecNumber evidence="9">5.1.3.3</ecNumber>
    </recommendedName>
</protein>
<dbReference type="PANTHER" id="PTHR10091:SF0">
    <property type="entry name" value="GALACTOSE MUTAROTASE"/>
    <property type="match status" value="1"/>
</dbReference>
<evidence type="ECO:0000256" key="5">
    <source>
        <dbReference type="ARBA" id="ARBA00006206"/>
    </source>
</evidence>
<sequence>MSSVVEQAAGMPDSSRQSGASVTIKPIDSVAEQRGSQTESYEMVDPGRNESSVTLTVDGFGTVKHPKTGAIETVKRFTWQNGRGMSVQVISYGAIVTVMKVPDREGRVDDVVLGFDDIPGYQTPNNPYFGATVGRIANRVGGGKFTLNGQEFQVTKNFEHRHQLHGGKVGFDKYNWEAYVAGTVVTLTHTSPDGDEGYPGAVMVSVRYELKEDNRFEALFKAVSTKPTPINLTNHSYFNLAGHATGHEEIYRHVVSINADKITDTDADSIPSGKFICVGGTPYDLRIPRELGPAMAKTPAAGGFDDNFCITKGTEQGRTFTARVIHPHSGRVLEVYTDQPGVQFYTSNFMPDPNKNIRPKAVNAPEYYEVTRLEPVIPEGVSDPPIRGKAGAKYCKHGAFCLETQNFPDAINHPNFPSAVLNPGAHYVHEVVYKFDVLRD</sequence>
<dbReference type="SUPFAM" id="SSF74650">
    <property type="entry name" value="Galactose mutarotase-like"/>
    <property type="match status" value="1"/>
</dbReference>
<keyword evidence="6 9" id="KW-0413">Isomerase</keyword>
<comment type="pathway">
    <text evidence="3">Carbohydrate metabolism; galactose metabolism.</text>
</comment>
<evidence type="ECO:0000256" key="11">
    <source>
        <dbReference type="PIRSR" id="PIRSR005096-3"/>
    </source>
</evidence>
<feature type="binding site" evidence="11">
    <location>
        <begin position="138"/>
        <end position="139"/>
    </location>
    <ligand>
        <name>beta-D-galactose</name>
        <dbReference type="ChEBI" id="CHEBI:27667"/>
    </ligand>
</feature>
<keyword evidence="14" id="KW-1185">Reference proteome</keyword>
<feature type="binding site" evidence="10">
    <location>
        <position position="305"/>
    </location>
    <ligand>
        <name>beta-D-galactose</name>
        <dbReference type="ChEBI" id="CHEBI:27667"/>
    </ligand>
</feature>
<evidence type="ECO:0000256" key="2">
    <source>
        <dbReference type="ARBA" id="ARBA00001712"/>
    </source>
</evidence>
<evidence type="ECO:0000256" key="1">
    <source>
        <dbReference type="ARBA" id="ARBA00001614"/>
    </source>
</evidence>
<accession>A0A182NCS4</accession>
<dbReference type="VEuPathDB" id="VectorBase:ADIR005438"/>